<dbReference type="RefSeq" id="WP_207338441.1">
    <property type="nucleotide sequence ID" value="NZ_JAFMYU010000032.1"/>
</dbReference>
<feature type="signal peptide" evidence="1">
    <location>
        <begin position="1"/>
        <end position="19"/>
    </location>
</feature>
<reference evidence="2 3" key="1">
    <citation type="submission" date="2021-03" db="EMBL/GenBank/DDBJ databases">
        <title>Fibrella sp. HMF5036 genome sequencing and assembly.</title>
        <authorList>
            <person name="Kang H."/>
            <person name="Kim H."/>
            <person name="Bae S."/>
            <person name="Joh K."/>
        </authorList>
    </citation>
    <scope>NUCLEOTIDE SEQUENCE [LARGE SCALE GENOMIC DNA]</scope>
    <source>
        <strain evidence="2 3">HMF5036</strain>
    </source>
</reference>
<keyword evidence="1" id="KW-0732">Signal</keyword>
<evidence type="ECO:0000256" key="1">
    <source>
        <dbReference type="SAM" id="SignalP"/>
    </source>
</evidence>
<evidence type="ECO:0000313" key="3">
    <source>
        <dbReference type="Proteomes" id="UP000664795"/>
    </source>
</evidence>
<dbReference type="PROSITE" id="PS51257">
    <property type="entry name" value="PROKAR_LIPOPROTEIN"/>
    <property type="match status" value="1"/>
</dbReference>
<accession>A0A939GD38</accession>
<protein>
    <recommendedName>
        <fullName evidence="4">Lipoprotein</fullName>
    </recommendedName>
</protein>
<sequence length="152" mass="17369">MRIFLLLFAVLISACSAKYQPLRVQPNRLLTSSAALNDPATAPDTTIKRIRAAGWLSRKIVIKKQDGSVVRIPKNTVWGYSDKNGKVWRRYRATFYQVIRIADVVEYQDVVAQTYAVNGQPYTVQQTVTRYSRTLDSPIYGTKRRALRDESK</sequence>
<organism evidence="2 3">
    <name type="scientific">Fibrella aquatilis</name>
    <dbReference type="NCBI Taxonomy" id="2817059"/>
    <lineage>
        <taxon>Bacteria</taxon>
        <taxon>Pseudomonadati</taxon>
        <taxon>Bacteroidota</taxon>
        <taxon>Cytophagia</taxon>
        <taxon>Cytophagales</taxon>
        <taxon>Spirosomataceae</taxon>
        <taxon>Fibrella</taxon>
    </lineage>
</organism>
<feature type="chain" id="PRO_5038132336" description="Lipoprotein" evidence="1">
    <location>
        <begin position="20"/>
        <end position="152"/>
    </location>
</feature>
<proteinExistence type="predicted"/>
<evidence type="ECO:0000313" key="2">
    <source>
        <dbReference type="EMBL" id="MBO0934476.1"/>
    </source>
</evidence>
<comment type="caution">
    <text evidence="2">The sequence shown here is derived from an EMBL/GenBank/DDBJ whole genome shotgun (WGS) entry which is preliminary data.</text>
</comment>
<keyword evidence="3" id="KW-1185">Reference proteome</keyword>
<dbReference type="Proteomes" id="UP000664795">
    <property type="component" value="Unassembled WGS sequence"/>
</dbReference>
<name>A0A939GD38_9BACT</name>
<evidence type="ECO:0008006" key="4">
    <source>
        <dbReference type="Google" id="ProtNLM"/>
    </source>
</evidence>
<dbReference type="AlphaFoldDB" id="A0A939GD38"/>
<dbReference type="EMBL" id="JAFMYU010000032">
    <property type="protein sequence ID" value="MBO0934476.1"/>
    <property type="molecule type" value="Genomic_DNA"/>
</dbReference>
<gene>
    <name evidence="2" type="ORF">J2I48_25930</name>
</gene>